<feature type="domain" description="Anti-bacteriophage protein A/HamA C-terminal" evidence="1">
    <location>
        <begin position="24"/>
        <end position="296"/>
    </location>
</feature>
<gene>
    <name evidence="2" type="ORF">JT25_005415</name>
</gene>
<evidence type="ECO:0000259" key="1">
    <source>
        <dbReference type="Pfam" id="PF08878"/>
    </source>
</evidence>
<dbReference type="InterPro" id="IPR014976">
    <property type="entry name" value="AbpA_HamA_C"/>
</dbReference>
<dbReference type="RefSeq" id="WP_052142184.1">
    <property type="nucleotide sequence ID" value="NZ_CP014476.1"/>
</dbReference>
<dbReference type="Pfam" id="PF08878">
    <property type="entry name" value="HamA"/>
    <property type="match status" value="1"/>
</dbReference>
<proteinExistence type="predicted"/>
<protein>
    <recommendedName>
        <fullName evidence="1">Anti-bacteriophage protein A/HamA C-terminal domain-containing protein</fullName>
    </recommendedName>
</protein>
<evidence type="ECO:0000313" key="2">
    <source>
        <dbReference type="EMBL" id="AMK75932.1"/>
    </source>
</evidence>
<sequence length="296" mass="34485">MALANNDIKILLSNTSALINHVYWFEQDISEPHASSHRGISINYVDIKEKRDEFIRELKSTILNWIYSKSKYNAIYTDELLKRNNDHQNTNAYLLQVVDQKFRKGHPQGQFGELLLFNFIQFFFSAPPLLRKMSITTNPALERNGADAIHYTKRDENDVFIIGESKCYESKYKFNSALEASVKSIVNSFEDLDNELILYLHDDFVDPVLNVKAKEFKDGKCEHARFELVCLIAYNETFDIDGDSETAIKKNIESCLQNRWSNTSKTLYNGIKQSIISRIHYIIFPVWELDKLLEEF</sequence>
<organism evidence="2 3">
    <name type="scientific">Methylomonas denitrificans</name>
    <dbReference type="NCBI Taxonomy" id="1538553"/>
    <lineage>
        <taxon>Bacteria</taxon>
        <taxon>Pseudomonadati</taxon>
        <taxon>Pseudomonadota</taxon>
        <taxon>Gammaproteobacteria</taxon>
        <taxon>Methylococcales</taxon>
        <taxon>Methylococcaceae</taxon>
        <taxon>Methylomonas</taxon>
    </lineage>
</organism>
<dbReference type="AlphaFoldDB" id="A0A126T1H1"/>
<dbReference type="Proteomes" id="UP000030512">
    <property type="component" value="Chromosome"/>
</dbReference>
<dbReference type="OrthoDB" id="785623at2"/>
<keyword evidence="3" id="KW-1185">Reference proteome</keyword>
<name>A0A126T1H1_9GAMM</name>
<reference evidence="2 3" key="1">
    <citation type="journal article" date="2015" name="Environ. Microbiol.">
        <title>Methane oxidation coupled to nitrate reduction under hypoxia by the Gammaproteobacterium Methylomonas denitrificans, sp. nov. type strain FJG1.</title>
        <authorList>
            <person name="Kits K.D."/>
            <person name="Klotz M.G."/>
            <person name="Stein L.Y."/>
        </authorList>
    </citation>
    <scope>NUCLEOTIDE SEQUENCE [LARGE SCALE GENOMIC DNA]</scope>
    <source>
        <strain evidence="2 3">FJG1</strain>
    </source>
</reference>
<accession>A0A126T1H1</accession>
<dbReference type="KEGG" id="mdn:JT25_005415"/>
<evidence type="ECO:0000313" key="3">
    <source>
        <dbReference type="Proteomes" id="UP000030512"/>
    </source>
</evidence>
<dbReference type="EMBL" id="CP014476">
    <property type="protein sequence ID" value="AMK75932.1"/>
    <property type="molecule type" value="Genomic_DNA"/>
</dbReference>